<organism evidence="3 4">
    <name type="scientific">Pandoraea terrigena</name>
    <dbReference type="NCBI Taxonomy" id="2508292"/>
    <lineage>
        <taxon>Bacteria</taxon>
        <taxon>Pseudomonadati</taxon>
        <taxon>Pseudomonadota</taxon>
        <taxon>Betaproteobacteria</taxon>
        <taxon>Burkholderiales</taxon>
        <taxon>Burkholderiaceae</taxon>
        <taxon>Pandoraea</taxon>
    </lineage>
</organism>
<name>A0A5E4VM22_9BURK</name>
<dbReference type="SUPFAM" id="SSF51735">
    <property type="entry name" value="NAD(P)-binding Rossmann-fold domains"/>
    <property type="match status" value="1"/>
</dbReference>
<accession>A0A5E4VM22</accession>
<keyword evidence="4" id="KW-1185">Reference proteome</keyword>
<evidence type="ECO:0000313" key="3">
    <source>
        <dbReference type="EMBL" id="VVE13251.1"/>
    </source>
</evidence>
<feature type="domain" description="NAD-dependent epimerase/dehydratase" evidence="2">
    <location>
        <begin position="12"/>
        <end position="225"/>
    </location>
</feature>
<dbReference type="Pfam" id="PF01370">
    <property type="entry name" value="Epimerase"/>
    <property type="match status" value="1"/>
</dbReference>
<dbReference type="GO" id="GO:0005737">
    <property type="term" value="C:cytoplasm"/>
    <property type="evidence" value="ECO:0007669"/>
    <property type="project" value="TreeGrafter"/>
</dbReference>
<gene>
    <name evidence="3" type="ORF">PTE31013_02767</name>
</gene>
<evidence type="ECO:0000256" key="1">
    <source>
        <dbReference type="SAM" id="MobiDB-lite"/>
    </source>
</evidence>
<dbReference type="Gene3D" id="3.40.50.720">
    <property type="entry name" value="NAD(P)-binding Rossmann-like Domain"/>
    <property type="match status" value="1"/>
</dbReference>
<dbReference type="PANTHER" id="PTHR48079:SF6">
    <property type="entry name" value="NAD(P)-BINDING DOMAIN-CONTAINING PROTEIN-RELATED"/>
    <property type="match status" value="1"/>
</dbReference>
<sequence length="352" mass="38612">MAHGSPHNVSRALVLGATGGIGGEVARQLLAAGWHVRAMRRGGAPHAVASHVDIEWLDGDAMQTSDVLAAARDCEVIVHAVNPPGYRHWDTQVLPMLENTLTAATMYGATIVLPGTVYNYGPETFPVLRDDAPQRPRTRKGRIRATMEARLHDASRNGVRTIIVRAGDFFGPQTRNSWFAQGLVKPGRTTRVVRVPNARGVGHQWSYLPDVGRAMVMLIERRRSLDAFANFHMAGHWDADGTGMAAAITRVMARHGVDVKTRRFPWWLVWAASPFVTTLRELREMRYLWKQPVRMDNTALVATLGLEPHTPLDVAIGATLDGLGCLPGGPPAGQISQRDRDRAGVRCAGQRQ</sequence>
<evidence type="ECO:0000313" key="4">
    <source>
        <dbReference type="Proteomes" id="UP000334380"/>
    </source>
</evidence>
<dbReference type="GO" id="GO:0004029">
    <property type="term" value="F:aldehyde dehydrogenase (NAD+) activity"/>
    <property type="evidence" value="ECO:0007669"/>
    <property type="project" value="TreeGrafter"/>
</dbReference>
<dbReference type="RefSeq" id="WP_150613350.1">
    <property type="nucleotide sequence ID" value="NZ_CABPRU010000005.1"/>
</dbReference>
<evidence type="ECO:0000259" key="2">
    <source>
        <dbReference type="Pfam" id="PF01370"/>
    </source>
</evidence>
<dbReference type="InterPro" id="IPR051783">
    <property type="entry name" value="NAD(P)-dependent_oxidoreduct"/>
</dbReference>
<feature type="region of interest" description="Disordered" evidence="1">
    <location>
        <begin position="329"/>
        <end position="352"/>
    </location>
</feature>
<dbReference type="EMBL" id="CABPRU010000005">
    <property type="protein sequence ID" value="VVE13251.1"/>
    <property type="molecule type" value="Genomic_DNA"/>
</dbReference>
<reference evidence="3 4" key="1">
    <citation type="submission" date="2019-08" db="EMBL/GenBank/DDBJ databases">
        <authorList>
            <person name="Peeters C."/>
        </authorList>
    </citation>
    <scope>NUCLEOTIDE SEQUENCE [LARGE SCALE GENOMIC DNA]</scope>
    <source>
        <strain evidence="3 4">LMG 31013</strain>
    </source>
</reference>
<dbReference type="AlphaFoldDB" id="A0A5E4VM22"/>
<dbReference type="PANTHER" id="PTHR48079">
    <property type="entry name" value="PROTEIN YEEZ"/>
    <property type="match status" value="1"/>
</dbReference>
<dbReference type="InterPro" id="IPR036291">
    <property type="entry name" value="NAD(P)-bd_dom_sf"/>
</dbReference>
<dbReference type="InterPro" id="IPR001509">
    <property type="entry name" value="Epimerase_deHydtase"/>
</dbReference>
<proteinExistence type="predicted"/>
<protein>
    <submittedName>
        <fullName evidence="3">Nucleoside-diphosphate-sugar epimerase</fullName>
    </submittedName>
</protein>
<dbReference type="Proteomes" id="UP000334380">
    <property type="component" value="Unassembled WGS sequence"/>
</dbReference>
<dbReference type="OrthoDB" id="112777at2"/>